<dbReference type="GO" id="GO:0009737">
    <property type="term" value="P:response to abscisic acid"/>
    <property type="evidence" value="ECO:0007669"/>
    <property type="project" value="InterPro"/>
</dbReference>
<accession>A0A392R8R4</accession>
<keyword evidence="1" id="KW-1133">Transmembrane helix</keyword>
<dbReference type="GO" id="GO:0030244">
    <property type="term" value="P:cellulose biosynthetic process"/>
    <property type="evidence" value="ECO:0007669"/>
    <property type="project" value="InterPro"/>
</dbReference>
<organism evidence="2 3">
    <name type="scientific">Trifolium medium</name>
    <dbReference type="NCBI Taxonomy" id="97028"/>
    <lineage>
        <taxon>Eukaryota</taxon>
        <taxon>Viridiplantae</taxon>
        <taxon>Streptophyta</taxon>
        <taxon>Embryophyta</taxon>
        <taxon>Tracheophyta</taxon>
        <taxon>Spermatophyta</taxon>
        <taxon>Magnoliopsida</taxon>
        <taxon>eudicotyledons</taxon>
        <taxon>Gunneridae</taxon>
        <taxon>Pentapetalae</taxon>
        <taxon>rosids</taxon>
        <taxon>fabids</taxon>
        <taxon>Fabales</taxon>
        <taxon>Fabaceae</taxon>
        <taxon>Papilionoideae</taxon>
        <taxon>50 kb inversion clade</taxon>
        <taxon>NPAAA clade</taxon>
        <taxon>Hologalegina</taxon>
        <taxon>IRL clade</taxon>
        <taxon>Trifolieae</taxon>
        <taxon>Trifolium</taxon>
    </lineage>
</organism>
<feature type="transmembrane region" description="Helical" evidence="1">
    <location>
        <begin position="21"/>
        <end position="42"/>
    </location>
</feature>
<dbReference type="PANTHER" id="PTHR46701">
    <property type="entry name" value="GLYCOSYLTRANSFERASE-LIKE KOBITO 1"/>
    <property type="match status" value="1"/>
</dbReference>
<reference evidence="2 3" key="1">
    <citation type="journal article" date="2018" name="Front. Plant Sci.">
        <title>Red Clover (Trifolium pratense) and Zigzag Clover (T. medium) - A Picture of Genomic Similarities and Differences.</title>
        <authorList>
            <person name="Dluhosova J."/>
            <person name="Istvanek J."/>
            <person name="Nedelnik J."/>
            <person name="Repkova J."/>
        </authorList>
    </citation>
    <scope>NUCLEOTIDE SEQUENCE [LARGE SCALE GENOMIC DNA]</scope>
    <source>
        <strain evidence="3">cv. 10/8</strain>
        <tissue evidence="2">Leaf</tissue>
    </source>
</reference>
<proteinExistence type="predicted"/>
<keyword evidence="3" id="KW-1185">Reference proteome</keyword>
<dbReference type="PANTHER" id="PTHR46701:SF6">
    <property type="entry name" value="GLYCOSYLTRANSFERASE FAMILY 92 PROTEIN"/>
    <property type="match status" value="1"/>
</dbReference>
<name>A0A392R8R4_9FABA</name>
<keyword evidence="1" id="KW-0812">Transmembrane</keyword>
<evidence type="ECO:0000313" key="2">
    <source>
        <dbReference type="EMBL" id="MCI32246.1"/>
    </source>
</evidence>
<dbReference type="InterPro" id="IPR044224">
    <property type="entry name" value="KOBITO1-like"/>
</dbReference>
<keyword evidence="1" id="KW-0472">Membrane</keyword>
<sequence>MAGANSSSHHHRPTATTTSSFSRLLVLLTVLPLTLAAFAFILQWRGGVTDPVTRWSPDQNLFPGMSIST</sequence>
<feature type="non-terminal residue" evidence="2">
    <location>
        <position position="69"/>
    </location>
</feature>
<dbReference type="AlphaFoldDB" id="A0A392R8R4"/>
<comment type="caution">
    <text evidence="2">The sequence shown here is derived from an EMBL/GenBank/DDBJ whole genome shotgun (WGS) entry which is preliminary data.</text>
</comment>
<dbReference type="GO" id="GO:0016740">
    <property type="term" value="F:transferase activity"/>
    <property type="evidence" value="ECO:0007669"/>
    <property type="project" value="UniProtKB-KW"/>
</dbReference>
<evidence type="ECO:0000313" key="3">
    <source>
        <dbReference type="Proteomes" id="UP000265520"/>
    </source>
</evidence>
<dbReference type="EMBL" id="LXQA010193807">
    <property type="protein sequence ID" value="MCI32246.1"/>
    <property type="molecule type" value="Genomic_DNA"/>
</dbReference>
<evidence type="ECO:0000256" key="1">
    <source>
        <dbReference type="SAM" id="Phobius"/>
    </source>
</evidence>
<keyword evidence="2" id="KW-0808">Transferase</keyword>
<protein>
    <submittedName>
        <fullName evidence="2">Glycosyltransferase-like</fullName>
    </submittedName>
</protein>
<dbReference type="Proteomes" id="UP000265520">
    <property type="component" value="Unassembled WGS sequence"/>
</dbReference>